<dbReference type="Pfam" id="PF02072">
    <property type="entry name" value="Orexin"/>
    <property type="match status" value="1"/>
</dbReference>
<sequence>MGILRSSMAVRQVAVAVLVLAMLFRCRAQKPACCESGSCVCPYVSRLHSPGNHGYGILTTGKRQWRHGPATVSPNQLLTTSHGEGAPIPGHTDRDDPVISVRVRLHRLAERLHNLREICIVLQTAETNRHAGTQRRPLPSVAVWIGHREAETPEDTTTSFKDLEIVDESFTTVAELWSGSHPGETAAGVNTASRRHGSAVEPMERHGDRATSTGADQQARTTFE</sequence>
<evidence type="ECO:0000256" key="11">
    <source>
        <dbReference type="ARBA" id="ARBA00034336"/>
    </source>
</evidence>
<evidence type="ECO:0000256" key="7">
    <source>
        <dbReference type="ARBA" id="ARBA00023157"/>
    </source>
</evidence>
<dbReference type="PANTHER" id="PTHR15173">
    <property type="entry name" value="OREXIN"/>
    <property type="match status" value="1"/>
</dbReference>
<evidence type="ECO:0000256" key="1">
    <source>
        <dbReference type="ARBA" id="ARBA00004427"/>
    </source>
</evidence>
<gene>
    <name evidence="20" type="primary">Hypp8575</name>
    <name evidence="20" type="ORF">BLAG_LOCUS10454</name>
</gene>
<accession>A0A8J9Z991</accession>
<evidence type="ECO:0000256" key="14">
    <source>
        <dbReference type="ARBA" id="ARBA00034367"/>
    </source>
</evidence>
<dbReference type="GO" id="GO:0007631">
    <property type="term" value="P:feeding behavior"/>
    <property type="evidence" value="ECO:0007669"/>
    <property type="project" value="InterPro"/>
</dbReference>
<feature type="signal peptide" evidence="19">
    <location>
        <begin position="1"/>
        <end position="28"/>
    </location>
</feature>
<evidence type="ECO:0000256" key="9">
    <source>
        <dbReference type="ARBA" id="ARBA00023329"/>
    </source>
</evidence>
<organism evidence="20 21">
    <name type="scientific">Branchiostoma lanceolatum</name>
    <name type="common">Common lancelet</name>
    <name type="synonym">Amphioxus lanceolatum</name>
    <dbReference type="NCBI Taxonomy" id="7740"/>
    <lineage>
        <taxon>Eukaryota</taxon>
        <taxon>Metazoa</taxon>
        <taxon>Chordata</taxon>
        <taxon>Cephalochordata</taxon>
        <taxon>Leptocardii</taxon>
        <taxon>Amphioxiformes</taxon>
        <taxon>Branchiostomatidae</taxon>
        <taxon>Branchiostoma</taxon>
    </lineage>
</organism>
<comment type="subcellular location">
    <subcellularLocation>
        <location evidence="2">Cytoplasmic vesicle</location>
    </subcellularLocation>
    <subcellularLocation>
        <location evidence="1">Rough endoplasmic reticulum</location>
    </subcellularLocation>
    <subcellularLocation>
        <location evidence="10">Synapse</location>
    </subcellularLocation>
</comment>
<evidence type="ECO:0000256" key="8">
    <source>
        <dbReference type="ARBA" id="ARBA00023320"/>
    </source>
</evidence>
<comment type="similarity">
    <text evidence="3">Belongs to the orexin family.</text>
</comment>
<keyword evidence="19" id="KW-0732">Signal</keyword>
<evidence type="ECO:0000256" key="10">
    <source>
        <dbReference type="ARBA" id="ARBA00034103"/>
    </source>
</evidence>
<feature type="compositionally biased region" description="Polar residues" evidence="18">
    <location>
        <begin position="210"/>
        <end position="224"/>
    </location>
</feature>
<evidence type="ECO:0000256" key="3">
    <source>
        <dbReference type="ARBA" id="ARBA00009198"/>
    </source>
</evidence>
<comment type="function">
    <text evidence="16">Binds to orexin receptors HCRTR1/OX1R and HCRTR2/OX2R with a high affinity. Stimulates food intake. Modulates pituitary luteinizing hormone secretion in an ovarian steroid-dependent manner.</text>
</comment>
<keyword evidence="4" id="KW-0027">Amidation</keyword>
<reference evidence="20" key="1">
    <citation type="submission" date="2022-01" db="EMBL/GenBank/DDBJ databases">
        <authorList>
            <person name="Braso-Vives M."/>
        </authorList>
    </citation>
    <scope>NUCLEOTIDE SEQUENCE</scope>
</reference>
<evidence type="ECO:0000256" key="5">
    <source>
        <dbReference type="ARBA" id="ARBA00022824"/>
    </source>
</evidence>
<name>A0A8J9Z991_BRALA</name>
<dbReference type="Proteomes" id="UP000838412">
    <property type="component" value="Chromosome 17"/>
</dbReference>
<evidence type="ECO:0000256" key="16">
    <source>
        <dbReference type="ARBA" id="ARBA00045659"/>
    </source>
</evidence>
<dbReference type="GO" id="GO:0045202">
    <property type="term" value="C:synapse"/>
    <property type="evidence" value="ECO:0007669"/>
    <property type="project" value="UniProtKB-SubCell"/>
</dbReference>
<keyword evidence="21" id="KW-1185">Reference proteome</keyword>
<dbReference type="EMBL" id="OV696702">
    <property type="protein sequence ID" value="CAH1249296.1"/>
    <property type="molecule type" value="Genomic_DNA"/>
</dbReference>
<keyword evidence="8" id="KW-0527">Neuropeptide</keyword>
<evidence type="ECO:0000256" key="6">
    <source>
        <dbReference type="ARBA" id="ARBA00023018"/>
    </source>
</evidence>
<dbReference type="PRINTS" id="PR01091">
    <property type="entry name" value="OREXINPP"/>
</dbReference>
<dbReference type="AlphaFoldDB" id="A0A8J9Z991"/>
<dbReference type="GO" id="GO:0007218">
    <property type="term" value="P:neuropeptide signaling pathway"/>
    <property type="evidence" value="ECO:0007669"/>
    <property type="project" value="UniProtKB-KW"/>
</dbReference>
<feature type="region of interest" description="Disordered" evidence="18">
    <location>
        <begin position="178"/>
        <end position="224"/>
    </location>
</feature>
<proteinExistence type="inferred from homology"/>
<evidence type="ECO:0000256" key="19">
    <source>
        <dbReference type="SAM" id="SignalP"/>
    </source>
</evidence>
<dbReference type="PANTHER" id="PTHR15173:SF2">
    <property type="entry name" value="HYPOCRETIN NEUROPEPTIDE PRECURSOR"/>
    <property type="match status" value="1"/>
</dbReference>
<evidence type="ECO:0000256" key="2">
    <source>
        <dbReference type="ARBA" id="ARBA00004541"/>
    </source>
</evidence>
<dbReference type="GO" id="GO:0031410">
    <property type="term" value="C:cytoplasmic vesicle"/>
    <property type="evidence" value="ECO:0007669"/>
    <property type="project" value="UniProtKB-SubCell"/>
</dbReference>
<dbReference type="OrthoDB" id="10333209at2759"/>
<protein>
    <recommendedName>
        <fullName evidence="11">Hypocretin neuropeptide precursor</fullName>
    </recommendedName>
    <alternativeName>
        <fullName evidence="15">Hypocretin</fullName>
    </alternativeName>
    <alternativeName>
        <fullName evidence="12">Orexin precursor</fullName>
    </alternativeName>
    <alternativeName>
        <fullName evidence="14">Prepro-orexin</fullName>
    </alternativeName>
    <alternativeName>
        <fullName evidence="13">Preprohypocretin</fullName>
    </alternativeName>
</protein>
<evidence type="ECO:0000313" key="20">
    <source>
        <dbReference type="EMBL" id="CAH1249296.1"/>
    </source>
</evidence>
<dbReference type="InterPro" id="IPR001704">
    <property type="entry name" value="Orexin"/>
</dbReference>
<evidence type="ECO:0000256" key="17">
    <source>
        <dbReference type="ARBA" id="ARBA00046224"/>
    </source>
</evidence>
<feature type="region of interest" description="Disordered" evidence="18">
    <location>
        <begin position="73"/>
        <end position="94"/>
    </location>
</feature>
<evidence type="ECO:0000256" key="4">
    <source>
        <dbReference type="ARBA" id="ARBA00022815"/>
    </source>
</evidence>
<keyword evidence="7" id="KW-1015">Disulfide bond</keyword>
<evidence type="ECO:0000313" key="21">
    <source>
        <dbReference type="Proteomes" id="UP000838412"/>
    </source>
</evidence>
<dbReference type="GO" id="GO:0005791">
    <property type="term" value="C:rough endoplasmic reticulum"/>
    <property type="evidence" value="ECO:0007669"/>
    <property type="project" value="UniProtKB-SubCell"/>
</dbReference>
<keyword evidence="5" id="KW-0256">Endoplasmic reticulum</keyword>
<evidence type="ECO:0000256" key="12">
    <source>
        <dbReference type="ARBA" id="ARBA00034351"/>
    </source>
</evidence>
<feature type="compositionally biased region" description="Polar residues" evidence="18">
    <location>
        <begin position="73"/>
        <end position="82"/>
    </location>
</feature>
<feature type="chain" id="PRO_5035462139" description="Hypocretin neuropeptide precursor" evidence="19">
    <location>
        <begin position="29"/>
        <end position="224"/>
    </location>
</feature>
<keyword evidence="6" id="KW-0770">Synapse</keyword>
<keyword evidence="9" id="KW-0968">Cytoplasmic vesicle</keyword>
<comment type="function">
    <text evidence="17">Binds to orexin receptor HCRTR2/OX2R only. Stimulates food intake. Modulates pituitary luteinizing hormone secretion in an ovarian steroid-dependent manner.</text>
</comment>
<evidence type="ECO:0000256" key="13">
    <source>
        <dbReference type="ARBA" id="ARBA00034354"/>
    </source>
</evidence>
<evidence type="ECO:0000256" key="18">
    <source>
        <dbReference type="SAM" id="MobiDB-lite"/>
    </source>
</evidence>
<evidence type="ECO:0000256" key="15">
    <source>
        <dbReference type="ARBA" id="ARBA00034371"/>
    </source>
</evidence>